<name>A0A7D5PF44_9EURY</name>
<sequence>MNIGPKRDPRPQDEEGTYRCYDARCDAEADIVTPRRIESTGIDPVQTVVTYCLKCYLAWEVLDVTGKPLEAALEIEEDLTEEFGDKGYMKERLYPRLLANVILFDDPRGSDPPSPDSELGDIFDHAGERGEEIREMLETPIEKQLAEYENLVPDSEVEQNLPGEESDLSEFT</sequence>
<reference evidence="2 3" key="1">
    <citation type="submission" date="2020-07" db="EMBL/GenBank/DDBJ databases">
        <title>Halosimplex litoreum sp. nov. and Halosimplex rubrum sp. nov., isolated from different salt environments.</title>
        <authorList>
            <person name="Cui H."/>
        </authorList>
    </citation>
    <scope>NUCLEOTIDE SEQUENCE [LARGE SCALE GENOMIC DNA]</scope>
    <source>
        <strain evidence="2 3">R2</strain>
    </source>
</reference>
<organism evidence="2 3">
    <name type="scientific">Halosimplex pelagicum</name>
    <dbReference type="NCBI Taxonomy" id="869886"/>
    <lineage>
        <taxon>Archaea</taxon>
        <taxon>Methanobacteriati</taxon>
        <taxon>Methanobacteriota</taxon>
        <taxon>Stenosarchaea group</taxon>
        <taxon>Halobacteria</taxon>
        <taxon>Halobacteriales</taxon>
        <taxon>Haloarculaceae</taxon>
        <taxon>Halosimplex</taxon>
    </lineage>
</organism>
<keyword evidence="3" id="KW-1185">Reference proteome</keyword>
<dbReference type="RefSeq" id="WP_179922807.1">
    <property type="nucleotide sequence ID" value="NZ_CP058909.1"/>
</dbReference>
<evidence type="ECO:0000313" key="2">
    <source>
        <dbReference type="EMBL" id="QLH82339.1"/>
    </source>
</evidence>
<protein>
    <submittedName>
        <fullName evidence="2">Uncharacterized protein</fullName>
    </submittedName>
</protein>
<proteinExistence type="predicted"/>
<dbReference type="AlphaFoldDB" id="A0A7D5PF44"/>
<evidence type="ECO:0000256" key="1">
    <source>
        <dbReference type="SAM" id="MobiDB-lite"/>
    </source>
</evidence>
<dbReference type="Proteomes" id="UP000509346">
    <property type="component" value="Chromosome"/>
</dbReference>
<dbReference type="GeneID" id="56083374"/>
<evidence type="ECO:0000313" key="3">
    <source>
        <dbReference type="Proteomes" id="UP000509346"/>
    </source>
</evidence>
<dbReference type="KEGG" id="hpel:HZS54_12255"/>
<dbReference type="EMBL" id="CP058909">
    <property type="protein sequence ID" value="QLH82339.1"/>
    <property type="molecule type" value="Genomic_DNA"/>
</dbReference>
<feature type="region of interest" description="Disordered" evidence="1">
    <location>
        <begin position="150"/>
        <end position="172"/>
    </location>
</feature>
<accession>A0A7D5PF44</accession>
<gene>
    <name evidence="2" type="ORF">HZS54_12255</name>
</gene>